<evidence type="ECO:0000256" key="4">
    <source>
        <dbReference type="ARBA" id="ARBA00022741"/>
    </source>
</evidence>
<dbReference type="Proteomes" id="UP001241110">
    <property type="component" value="Unassembled WGS sequence"/>
</dbReference>
<dbReference type="EMBL" id="JASJOT010000013">
    <property type="protein sequence ID" value="MDJ1495160.1"/>
    <property type="molecule type" value="Genomic_DNA"/>
</dbReference>
<dbReference type="AlphaFoldDB" id="A0AAE3UBF3"/>
<evidence type="ECO:0000313" key="13">
    <source>
        <dbReference type="Proteomes" id="UP001241110"/>
    </source>
</evidence>
<dbReference type="InterPro" id="IPR014721">
    <property type="entry name" value="Ribsml_uS5_D2-typ_fold_subgr"/>
</dbReference>
<evidence type="ECO:0000256" key="7">
    <source>
        <dbReference type="ARBA" id="ARBA00023125"/>
    </source>
</evidence>
<name>A0AAE3UBF3_9BACT</name>
<dbReference type="Gene3D" id="3.30.565.10">
    <property type="entry name" value="Histidine kinase-like ATPase, C-terminal domain"/>
    <property type="match status" value="1"/>
</dbReference>
<comment type="catalytic activity">
    <reaction evidence="1">
        <text>ATP-dependent breakage, passage and rejoining of double-stranded DNA.</text>
        <dbReference type="EC" id="5.6.2.2"/>
    </reaction>
</comment>
<dbReference type="Proteomes" id="UP001228581">
    <property type="component" value="Unassembled WGS sequence"/>
</dbReference>
<dbReference type="InterPro" id="IPR013506">
    <property type="entry name" value="Topo_IIA_bsu_dom2"/>
</dbReference>
<keyword evidence="7" id="KW-0238">DNA-binding</keyword>
<keyword evidence="4" id="KW-0547">Nucleotide-binding</keyword>
<evidence type="ECO:0000256" key="5">
    <source>
        <dbReference type="ARBA" id="ARBA00022840"/>
    </source>
</evidence>
<evidence type="ECO:0000256" key="1">
    <source>
        <dbReference type="ARBA" id="ARBA00000185"/>
    </source>
</evidence>
<dbReference type="Gene3D" id="3.30.230.10">
    <property type="match status" value="1"/>
</dbReference>
<evidence type="ECO:0000256" key="3">
    <source>
        <dbReference type="ARBA" id="ARBA00012895"/>
    </source>
</evidence>
<evidence type="ECO:0000256" key="2">
    <source>
        <dbReference type="ARBA" id="ARBA00010708"/>
    </source>
</evidence>
<dbReference type="EMBL" id="JASJOS010000014">
    <property type="protein sequence ID" value="MDJ1484323.1"/>
    <property type="molecule type" value="Genomic_DNA"/>
</dbReference>
<evidence type="ECO:0000313" key="12">
    <source>
        <dbReference type="Proteomes" id="UP001228581"/>
    </source>
</evidence>
<keyword evidence="12" id="KW-1185">Reference proteome</keyword>
<organism evidence="10 13">
    <name type="scientific">Xanthocytophaga flava</name>
    <dbReference type="NCBI Taxonomy" id="3048013"/>
    <lineage>
        <taxon>Bacteria</taxon>
        <taxon>Pseudomonadati</taxon>
        <taxon>Bacteroidota</taxon>
        <taxon>Cytophagia</taxon>
        <taxon>Cytophagales</taxon>
        <taxon>Rhodocytophagaceae</taxon>
        <taxon>Xanthocytophaga</taxon>
    </lineage>
</organism>
<dbReference type="PANTHER" id="PTHR45866">
    <property type="entry name" value="DNA GYRASE/TOPOISOMERASE SUBUNIT B"/>
    <property type="match status" value="1"/>
</dbReference>
<keyword evidence="8" id="KW-0413">Isomerase</keyword>
<evidence type="ECO:0000256" key="6">
    <source>
        <dbReference type="ARBA" id="ARBA00023029"/>
    </source>
</evidence>
<keyword evidence="5" id="KW-0067">ATP-binding</keyword>
<dbReference type="GO" id="GO:0003677">
    <property type="term" value="F:DNA binding"/>
    <property type="evidence" value="ECO:0007669"/>
    <property type="project" value="UniProtKB-KW"/>
</dbReference>
<dbReference type="InterPro" id="IPR036890">
    <property type="entry name" value="HATPase_C_sf"/>
</dbReference>
<gene>
    <name evidence="10" type="ORF">QNI16_27750</name>
    <name evidence="11" type="ORF">QNI19_19630</name>
</gene>
<dbReference type="Pfam" id="PF00204">
    <property type="entry name" value="DNA_gyraseB"/>
    <property type="match status" value="1"/>
</dbReference>
<dbReference type="PANTHER" id="PTHR45866:SF1">
    <property type="entry name" value="DNA GYRASE SUBUNIT B, MITOCHONDRIAL"/>
    <property type="match status" value="1"/>
</dbReference>
<accession>A0AAE3UBF3</accession>
<reference evidence="10 12" key="1">
    <citation type="submission" date="2023-05" db="EMBL/GenBank/DDBJ databases">
        <authorList>
            <person name="Zhang X."/>
        </authorList>
    </citation>
    <scope>NUCLEOTIDE SEQUENCE</scope>
    <source>
        <strain evidence="11 12">DM2B3-1</strain>
        <strain evidence="10">YF14B1</strain>
    </source>
</reference>
<dbReference type="GO" id="GO:0006265">
    <property type="term" value="P:DNA topological change"/>
    <property type="evidence" value="ECO:0007669"/>
    <property type="project" value="InterPro"/>
</dbReference>
<evidence type="ECO:0000313" key="10">
    <source>
        <dbReference type="EMBL" id="MDJ1484323.1"/>
    </source>
</evidence>
<proteinExistence type="inferred from homology"/>
<sequence>MSLMTDPQTTPEPQIIIGEEAIRKRPHMYIGGRASDGDGIINLICSLLQDCIEACQSSQLFFSVKVTQDNLFCLIIEGHENMNVFLELFQMDFHATTPDKYIPKVLTVIADQLQVISGQQIILSKGESMPALYESSSHEPVLERVVIQFHIDPTILPIAEIDYQILSEKLCQQAILSKGLQILLTDTRQKYVNQNYYHFPQGIAYLYERVLKLIPGKVEIEIHYEGKIQDTYYQIILVYRTDWDPSPYFLHFYNDRDNSDGSQVKEAIEDALVAVCKRYVKKNKLSNHKVQKKKLDNGLILICNMQNHISSLAEYSKQLESRLIYQQVHSIMYPLISSYFIANPEKTQDFLYRFDQTSITHKLFSK</sequence>
<dbReference type="EC" id="5.6.2.2" evidence="3"/>
<dbReference type="RefSeq" id="WP_313985474.1">
    <property type="nucleotide sequence ID" value="NZ_JASJOS010000014.1"/>
</dbReference>
<comment type="caution">
    <text evidence="10">The sequence shown here is derived from an EMBL/GenBank/DDBJ whole genome shotgun (WGS) entry which is preliminary data.</text>
</comment>
<dbReference type="SUPFAM" id="SSF55874">
    <property type="entry name" value="ATPase domain of HSP90 chaperone/DNA topoisomerase II/histidine kinase"/>
    <property type="match status" value="1"/>
</dbReference>
<protein>
    <recommendedName>
        <fullName evidence="3">DNA topoisomerase (ATP-hydrolyzing)</fullName>
        <ecNumber evidence="3">5.6.2.2</ecNumber>
    </recommendedName>
</protein>
<dbReference type="GO" id="GO:0003918">
    <property type="term" value="F:DNA topoisomerase type II (double strand cut, ATP-hydrolyzing) activity"/>
    <property type="evidence" value="ECO:0007669"/>
    <property type="project" value="UniProtKB-EC"/>
</dbReference>
<comment type="similarity">
    <text evidence="2">Belongs to the type II topoisomerase GyrB family.</text>
</comment>
<evidence type="ECO:0000313" key="11">
    <source>
        <dbReference type="EMBL" id="MDJ1495160.1"/>
    </source>
</evidence>
<dbReference type="GO" id="GO:0005524">
    <property type="term" value="F:ATP binding"/>
    <property type="evidence" value="ECO:0007669"/>
    <property type="project" value="UniProtKB-KW"/>
</dbReference>
<keyword evidence="6" id="KW-0799">Topoisomerase</keyword>
<evidence type="ECO:0000256" key="8">
    <source>
        <dbReference type="ARBA" id="ARBA00023235"/>
    </source>
</evidence>
<evidence type="ECO:0000259" key="9">
    <source>
        <dbReference type="Pfam" id="PF00204"/>
    </source>
</evidence>
<feature type="domain" description="DNA topoisomerase type IIA subunit B" evidence="9">
    <location>
        <begin position="222"/>
        <end position="346"/>
    </location>
</feature>